<dbReference type="KEGG" id="nli:G3M70_07480"/>
<feature type="domain" description="PDZ" evidence="2">
    <location>
        <begin position="55"/>
        <end position="141"/>
    </location>
</feature>
<feature type="chain" id="PRO_5032607668" evidence="1">
    <location>
        <begin position="23"/>
        <end position="799"/>
    </location>
</feature>
<proteinExistence type="predicted"/>
<dbReference type="Pfam" id="PF13180">
    <property type="entry name" value="PDZ_2"/>
    <property type="match status" value="1"/>
</dbReference>
<dbReference type="SMART" id="SM00228">
    <property type="entry name" value="PDZ"/>
    <property type="match status" value="1"/>
</dbReference>
<dbReference type="PROSITE" id="PS50106">
    <property type="entry name" value="PDZ"/>
    <property type="match status" value="1"/>
</dbReference>
<dbReference type="Gene3D" id="2.30.42.10">
    <property type="match status" value="1"/>
</dbReference>
<evidence type="ECO:0000313" key="3">
    <source>
        <dbReference type="EMBL" id="QPJ61735.1"/>
    </source>
</evidence>
<dbReference type="PROSITE" id="PS51257">
    <property type="entry name" value="PROKAR_LIPOPROTEIN"/>
    <property type="match status" value="1"/>
</dbReference>
<accession>A0A7T0BVI1</accession>
<organism evidence="3 4">
    <name type="scientific">Candidatus Nitronauta litoralis</name>
    <dbReference type="NCBI Taxonomy" id="2705533"/>
    <lineage>
        <taxon>Bacteria</taxon>
        <taxon>Pseudomonadati</taxon>
        <taxon>Nitrospinota/Tectimicrobiota group</taxon>
        <taxon>Nitrospinota</taxon>
        <taxon>Nitrospinia</taxon>
        <taxon>Nitrospinales</taxon>
        <taxon>Nitrospinaceae</taxon>
        <taxon>Candidatus Nitronauta</taxon>
    </lineage>
</organism>
<dbReference type="EMBL" id="CP048685">
    <property type="protein sequence ID" value="QPJ61735.1"/>
    <property type="molecule type" value="Genomic_DNA"/>
</dbReference>
<gene>
    <name evidence="3" type="ORF">G3M70_07480</name>
</gene>
<dbReference type="SUPFAM" id="SSF50156">
    <property type="entry name" value="PDZ domain-like"/>
    <property type="match status" value="1"/>
</dbReference>
<reference evidence="3 4" key="1">
    <citation type="submission" date="2020-02" db="EMBL/GenBank/DDBJ databases">
        <title>Genomic and physiological characterization of two novel Nitrospinaceae genera.</title>
        <authorList>
            <person name="Mueller A.J."/>
            <person name="Jung M.-Y."/>
            <person name="Strachan C.R."/>
            <person name="Herbold C.W."/>
            <person name="Kirkegaard R.H."/>
            <person name="Daims H."/>
        </authorList>
    </citation>
    <scope>NUCLEOTIDE SEQUENCE [LARGE SCALE GENOMIC DNA]</scope>
    <source>
        <strain evidence="3">EB</strain>
    </source>
</reference>
<evidence type="ECO:0000259" key="2">
    <source>
        <dbReference type="PROSITE" id="PS50106"/>
    </source>
</evidence>
<dbReference type="InterPro" id="IPR036034">
    <property type="entry name" value="PDZ_sf"/>
</dbReference>
<keyword evidence="1" id="KW-0732">Signal</keyword>
<name>A0A7T0BVI1_9BACT</name>
<evidence type="ECO:0000256" key="1">
    <source>
        <dbReference type="SAM" id="SignalP"/>
    </source>
</evidence>
<dbReference type="AlphaFoldDB" id="A0A7T0BVI1"/>
<dbReference type="Proteomes" id="UP000594688">
    <property type="component" value="Chromosome"/>
</dbReference>
<protein>
    <submittedName>
        <fullName evidence="3">PDZ domain-containing protein</fullName>
    </submittedName>
</protein>
<feature type="signal peptide" evidence="1">
    <location>
        <begin position="1"/>
        <end position="22"/>
    </location>
</feature>
<evidence type="ECO:0000313" key="4">
    <source>
        <dbReference type="Proteomes" id="UP000594688"/>
    </source>
</evidence>
<sequence length="799" mass="86936">MKVLLAVLTFCLFVASCSVTMANDEQSFQKLPNWRKPEISNLNNKEKSDQLLGISVSFDDSLESSYQPRAWLGVSIGPASSATDPDLFALKVLKVFPQSPAEQAGFQTGDLIVGLQGEKLSKGSFDSLSHQFRKQISEVKVGGSVRLQVERNKKPFSLKIQLEARPEIRTALDSKVKEANSVDKEGKSLLSHLLNSSGKLSEFNKNLRAFGQRADEVVSTAVKGETFNPFRLNLITSLIHRPLALPAVGDSLIGDLYSAWQENQLNLSHLIEQGSESLDYTLPAENTISENSPQTFTQYLDRLVKKLTDVQKRYRKVIGNLSPNEITRLENWFQKWMASLDREEEELTPKQKEKSETLTLDLLAIALKVDVQGILALAQELAEVLDIPRIQKLANTRSQTIHYPEGWTADPQKDRTLFHTPAGLVVIGNEGSNVYRDDAVLILDLGGNDIYRNHAGGARPGLPFSIVIDLAGNDRYLSDESFSQGAGFLGVGFLIDLEGDDFYQAGALAQGNGIFGSGLLVDLEGRDHYRCQAFCQASAAWGIGMLIDEKGYDAYSTDLYAQGFGFVKGFGALLDRAGNDHYFAGGRVKDFRQPDKATQSMAQGFGLGLRPWESVAGASGGIGILSDAGGNDVYAADYFAQGSSYWLALGILHDASGHDQYIAGRYAQGAGVHYSLGLLTDNEGDDQYSAHFGVSQGCGHDFAAGFLMDYEGDDRYLSGVLAQGVGNANGLGMLVDTGGRDEYFVKSEGQGRGHFEPLREMGSFGFLIDTGGGEDQYSAGAVNDQSVVNNKFGFTADIN</sequence>
<dbReference type="InterPro" id="IPR001478">
    <property type="entry name" value="PDZ"/>
</dbReference>